<feature type="region of interest" description="Disordered" evidence="5">
    <location>
        <begin position="1307"/>
        <end position="1453"/>
    </location>
</feature>
<evidence type="ECO:0000256" key="3">
    <source>
        <dbReference type="ARBA" id="ARBA00022833"/>
    </source>
</evidence>
<evidence type="ECO:0000259" key="6">
    <source>
        <dbReference type="PROSITE" id="PS50103"/>
    </source>
</evidence>
<feature type="region of interest" description="Disordered" evidence="5">
    <location>
        <begin position="514"/>
        <end position="536"/>
    </location>
</feature>
<feature type="compositionally biased region" description="Polar residues" evidence="5">
    <location>
        <begin position="1346"/>
        <end position="1367"/>
    </location>
</feature>
<dbReference type="InterPro" id="IPR036855">
    <property type="entry name" value="Znf_CCCH_sf"/>
</dbReference>
<evidence type="ECO:0000313" key="8">
    <source>
        <dbReference type="Proteomes" id="UP000007148"/>
    </source>
</evidence>
<dbReference type="InterPro" id="IPR000571">
    <property type="entry name" value="Znf_CCCH"/>
</dbReference>
<dbReference type="HOGENOM" id="CLU_235890_0_0_1"/>
<feature type="region of interest" description="Disordered" evidence="5">
    <location>
        <begin position="193"/>
        <end position="244"/>
    </location>
</feature>
<feature type="region of interest" description="Disordered" evidence="5">
    <location>
        <begin position="765"/>
        <end position="790"/>
    </location>
</feature>
<feature type="compositionally biased region" description="Basic and acidic residues" evidence="5">
    <location>
        <begin position="985"/>
        <end position="1003"/>
    </location>
</feature>
<feature type="compositionally biased region" description="Basic and acidic residues" evidence="5">
    <location>
        <begin position="218"/>
        <end position="233"/>
    </location>
</feature>
<organism evidence="7 8">
    <name type="scientific">Serendipita indica (strain DSM 11827)</name>
    <name type="common">Root endophyte fungus</name>
    <name type="synonym">Piriformospora indica</name>
    <dbReference type="NCBI Taxonomy" id="1109443"/>
    <lineage>
        <taxon>Eukaryota</taxon>
        <taxon>Fungi</taxon>
        <taxon>Dikarya</taxon>
        <taxon>Basidiomycota</taxon>
        <taxon>Agaricomycotina</taxon>
        <taxon>Agaricomycetes</taxon>
        <taxon>Sebacinales</taxon>
        <taxon>Serendipitaceae</taxon>
        <taxon>Serendipita</taxon>
    </lineage>
</organism>
<feature type="region of interest" description="Disordered" evidence="5">
    <location>
        <begin position="967"/>
        <end position="1003"/>
    </location>
</feature>
<dbReference type="EMBL" id="CAFZ01000176">
    <property type="protein sequence ID" value="CCA72651.1"/>
    <property type="molecule type" value="Genomic_DNA"/>
</dbReference>
<proteinExistence type="predicted"/>
<evidence type="ECO:0000313" key="7">
    <source>
        <dbReference type="EMBL" id="CCA72651.1"/>
    </source>
</evidence>
<dbReference type="OrthoDB" id="10267930at2759"/>
<dbReference type="InParanoid" id="G4TMV8"/>
<feature type="compositionally biased region" description="Low complexity" evidence="5">
    <location>
        <begin position="775"/>
        <end position="790"/>
    </location>
</feature>
<feature type="compositionally biased region" description="Basic residues" evidence="5">
    <location>
        <begin position="514"/>
        <end position="525"/>
    </location>
</feature>
<dbReference type="Pfam" id="PF00642">
    <property type="entry name" value="zf-CCCH"/>
    <property type="match status" value="1"/>
</dbReference>
<feature type="compositionally biased region" description="Basic and acidic residues" evidence="5">
    <location>
        <begin position="1766"/>
        <end position="1782"/>
    </location>
</feature>
<feature type="zinc finger region" description="C3H1-type" evidence="4">
    <location>
        <begin position="1596"/>
        <end position="1624"/>
    </location>
</feature>
<feature type="compositionally biased region" description="Basic and acidic residues" evidence="5">
    <location>
        <begin position="633"/>
        <end position="647"/>
    </location>
</feature>
<dbReference type="SUPFAM" id="SSF90229">
    <property type="entry name" value="CCCH zinc finger"/>
    <property type="match status" value="1"/>
</dbReference>
<evidence type="ECO:0000256" key="5">
    <source>
        <dbReference type="SAM" id="MobiDB-lite"/>
    </source>
</evidence>
<comment type="caution">
    <text evidence="7">The sequence shown here is derived from an EMBL/GenBank/DDBJ whole genome shotgun (WGS) entry which is preliminary data.</text>
</comment>
<feature type="region of interest" description="Disordered" evidence="5">
    <location>
        <begin position="1242"/>
        <end position="1276"/>
    </location>
</feature>
<dbReference type="GO" id="GO:0008270">
    <property type="term" value="F:zinc ion binding"/>
    <property type="evidence" value="ECO:0007669"/>
    <property type="project" value="UniProtKB-KW"/>
</dbReference>
<feature type="region of interest" description="Disordered" evidence="5">
    <location>
        <begin position="47"/>
        <end position="87"/>
    </location>
</feature>
<protein>
    <recommendedName>
        <fullName evidence="6">C3H1-type domain-containing protein</fullName>
    </recommendedName>
</protein>
<feature type="region of interest" description="Disordered" evidence="5">
    <location>
        <begin position="311"/>
        <end position="330"/>
    </location>
</feature>
<reference evidence="7 8" key="1">
    <citation type="journal article" date="2011" name="PLoS Pathog.">
        <title>Endophytic Life Strategies Decoded by Genome and Transcriptome Analyses of the Mutualistic Root Symbiont Piriformospora indica.</title>
        <authorList>
            <person name="Zuccaro A."/>
            <person name="Lahrmann U."/>
            <person name="Guldener U."/>
            <person name="Langen G."/>
            <person name="Pfiffi S."/>
            <person name="Biedenkopf D."/>
            <person name="Wong P."/>
            <person name="Samans B."/>
            <person name="Grimm C."/>
            <person name="Basiewicz M."/>
            <person name="Murat C."/>
            <person name="Martin F."/>
            <person name="Kogel K.H."/>
        </authorList>
    </citation>
    <scope>NUCLEOTIDE SEQUENCE [LARGE SCALE GENOMIC DNA]</scope>
    <source>
        <strain evidence="7 8">DSM 11827</strain>
    </source>
</reference>
<gene>
    <name evidence="7" type="ORF">PIIN_06588</name>
</gene>
<dbReference type="Proteomes" id="UP000007148">
    <property type="component" value="Unassembled WGS sequence"/>
</dbReference>
<evidence type="ECO:0000256" key="1">
    <source>
        <dbReference type="ARBA" id="ARBA00022723"/>
    </source>
</evidence>
<keyword evidence="1 4" id="KW-0479">Metal-binding</keyword>
<feature type="compositionally biased region" description="Basic and acidic residues" evidence="5">
    <location>
        <begin position="579"/>
        <end position="588"/>
    </location>
</feature>
<evidence type="ECO:0000256" key="2">
    <source>
        <dbReference type="ARBA" id="ARBA00022771"/>
    </source>
</evidence>
<feature type="region of interest" description="Disordered" evidence="5">
    <location>
        <begin position="562"/>
        <end position="666"/>
    </location>
</feature>
<accession>G4TMV8</accession>
<feature type="compositionally biased region" description="Basic and acidic residues" evidence="5">
    <location>
        <begin position="1390"/>
        <end position="1411"/>
    </location>
</feature>
<feature type="compositionally biased region" description="Low complexity" evidence="5">
    <location>
        <begin position="75"/>
        <end position="87"/>
    </location>
</feature>
<feature type="compositionally biased region" description="Low complexity" evidence="5">
    <location>
        <begin position="973"/>
        <end position="983"/>
    </location>
</feature>
<keyword evidence="8" id="KW-1185">Reference proteome</keyword>
<feature type="compositionally biased region" description="Polar residues" evidence="5">
    <location>
        <begin position="47"/>
        <end position="57"/>
    </location>
</feature>
<feature type="region of interest" description="Disordered" evidence="5">
    <location>
        <begin position="1761"/>
        <end position="1850"/>
    </location>
</feature>
<feature type="compositionally biased region" description="Basic and acidic residues" evidence="5">
    <location>
        <begin position="604"/>
        <end position="614"/>
    </location>
</feature>
<feature type="region of interest" description="Disordered" evidence="5">
    <location>
        <begin position="1903"/>
        <end position="1938"/>
    </location>
</feature>
<feature type="compositionally biased region" description="Low complexity" evidence="5">
    <location>
        <begin position="1924"/>
        <end position="1933"/>
    </location>
</feature>
<dbReference type="SMART" id="SM00356">
    <property type="entry name" value="ZnF_C3H1"/>
    <property type="match status" value="1"/>
</dbReference>
<sequence>MQQPPSPQLPPWDPTNDALLLASASTALSFTSYADMARRVASDQSKAATALTESESQPAAPITYAVPEEEEQTGSATSRTMSSRSAPTLQASLSAPYSSDSSKLATAAAAAWYLSQSEPSLVMDAYSPLFFDDSFSFASRHRRSDGEIVLFASALEVEHRKNARRRNTVHVDFPVTSGNVSITTDIKDDEPVLLIDGDGNRSDSESGEDVGDSSLDTLRLEDASEEREEVRIVEDDETASPRGRTRIRPLQILSSSLPTSPNRPKVTKGLTAPLHLACLAHCSTSVSETPTNTPKAPRVCPHGQRCPYARLTPPPILAPAPSKTLKKSDSAAKRIAYATRRLRGPPQAEDLFLAARPPPPKLSARLANINSFDEAIHPFSTSPILGGAESKTMNEMETSEDRREASQMPEIQAPRPLPALGLRAGEDGWKSSTNANESDWIPVSNARRSPSTIYSSRAKHTLPSPQISEIVGVSTLQPTDVPKPKPTVPLQPPELLQLSSHPLIPNIDHLVTRKTGRYSRAGHRSRGSESSDVSVESIVLGSEKAKKRRGSLAGKYAVSSIPPFRNTRSVTPNAGVHGSESKSLEEKPASVVKSRPVEPAQPREQPKDKLEKRSSSNILEQLIGAASVPAPVPKRDRTREKSSDRKSKPQRSGPKAQTGHALPPRRSLFGHALGYALGTGPPVRDQTSAIDAVDLVTKDMEKPAVDVAPAVEQQVLKSTEKQAEPVTVFNGVTSTISVLDMIQAQAPPSQMTETTPSPISVMNPSNPPAIHKSTHSTSSTSSAVPVESASTGEPILNEKGRLTREHMESLDNDELLRQRTMEIKQILAFQKSLEIKRETLIRKLLSAEPLSVHDGPEFARLGDLPLTGEQNRVVLEDEIDLAERTLEVVRWEIAQFGGIVGSHIDWKECRTSEALSVKKKEPWEYRSEYQGVPRPTHVVIKWDVGKEAPSVRDTRVKKPQLYEAVDPSSLVLPEPSASAPAANEEADRASSAKGHDPPILDETHGGAMARLFDKTPLAMETVKPKKPKKVDGKASKSSSRAARMAEFDFGPPPVHTSSLLSSIKGIRQDLLPKITPVPESSPKDAASSSVETFVIKRKAKGFGTDLDLLLGERPKQSKGKVCIRTSIYKEAESPTHEQEPKSSQQLDSFALFGQREKAKNVQSIEEAVMDKKTDSEMAPAVVCLFRATRAESDISQFDLAPPIPVMVAPLPDPVQADVQRIHDIPAPSDIASTLKRPLSAIATVPTPPKEGLTEVPSPKSRQRRRVSMSTALPGEEASMQTMQHLAFDSSDDAGDADDSRDYVSAEEYLNDDRDGEYSQDNPGKEASSQLKELTPQRPILQRKRSTTLTDLPSTRQQGDTTGSTGDIFSTPDRLKKGETSEGLTGTPDTCMRHSPDLTAHKGRDSEPRNIERSPSPTLARFPSIADPPLLHQGGTSSRYENQEDSQHPSFSSPYHIVTRSANTIDEVGNVINYATARVMSGGIKIGSVLPRGANGTIVEEDEDIPEAMDEFETGETLPPIVAPTTLLVQPTQAPLDPAMPLQVYSTSTAPGVVTSPASTSQPLPYPPTPVSFTGGLLPSTSVQLPPPKVSVAGQKGGPVEYCGDFRTTGHCRFGARCRYSHDIEPNVKKPGQAAVTRYRPILRSDPSTHPPNTEQPDMMPVCPPGYQLSNIFPQMHHIPGVPLAHQPPVPYTVASPMEIAHPRTAPAATLAAAQGRMMEDEDKANKILRSVGITPRMFDSQQPMAKVMADGEILYDMTSMRTRNPSSDRAKYAEQKKADQRITAEQLRAHISRTSHQSDEDSEQRPLPATTNVPDDEFIWKVSQDRQPGPSMQAAPPATIDPRSKPRPTRDIQRVERQTYSPMQPPPSYSPVSQLHYNQVQSYQSTPSPHGHYGAAQFPLPQQRQHTPVYSHSRSHSGSDARRASSASSSMHSTVAESPQVSVPQEYLQALIVAAQQGAASGSHQTQTPPVVPYPSGPPPYGIAGVQAHSMQPPRMPMQTPGYPAPANPAYTGHGHQNLHGQHPQPHNYTAQHYQQQQYPYAPYPVSFSADSTGTS</sequence>
<feature type="region of interest" description="Disordered" evidence="5">
    <location>
        <begin position="1015"/>
        <end position="1041"/>
    </location>
</feature>
<feature type="domain" description="C3H1-type" evidence="6">
    <location>
        <begin position="1596"/>
        <end position="1624"/>
    </location>
</feature>
<dbReference type="Gene3D" id="6.10.250.3220">
    <property type="match status" value="1"/>
</dbReference>
<evidence type="ECO:0000256" key="4">
    <source>
        <dbReference type="PROSITE-ProRule" id="PRU00723"/>
    </source>
</evidence>
<keyword evidence="3 4" id="KW-0862">Zinc</keyword>
<keyword evidence="2 4" id="KW-0863">Zinc-finger</keyword>
<feature type="compositionally biased region" description="Polar residues" evidence="5">
    <location>
        <begin position="1318"/>
        <end position="1331"/>
    </location>
</feature>
<name>G4TMV8_SERID</name>
<dbReference type="PROSITE" id="PS50103">
    <property type="entry name" value="ZF_C3H1"/>
    <property type="match status" value="1"/>
</dbReference>
<feature type="region of interest" description="Disordered" evidence="5">
    <location>
        <begin position="2005"/>
        <end position="2036"/>
    </location>
</feature>